<feature type="chain" id="PRO_5045862555" evidence="3">
    <location>
        <begin position="23"/>
        <end position="296"/>
    </location>
</feature>
<sequence>MNKRIKLTIACLLLIGTFSSICPEDFFNITTKAYAAAATYSLANNGELKSLEIKSTENKSLDLYDYYNGQKKNLTDEKEYYITLDEKSNGLKVLAECEGDDYVVKVFESDKKTAIAHEVGEEMSFLKGMSAIYIRTYISKEAFERAKDKEDISNCVKTYKINVNKAEIKDTNTNEVNTNELNTNTGSISVDFNKDAITNQWVNKWQYNDASGNPLKNVWLYDKNSGKNYYLQADGAMATGWLKNNRKWYYLGSDGVMKTGWILDGSKYYYLYNDGTMAYNTVIDGFKVGNDGAWIN</sequence>
<keyword evidence="1" id="KW-0677">Repeat</keyword>
<keyword evidence="3" id="KW-0732">Signal</keyword>
<gene>
    <name evidence="4" type="ORF">psyc5s11_51060</name>
</gene>
<organism evidence="4 5">
    <name type="scientific">Clostridium gelidum</name>
    <dbReference type="NCBI Taxonomy" id="704125"/>
    <lineage>
        <taxon>Bacteria</taxon>
        <taxon>Bacillati</taxon>
        <taxon>Bacillota</taxon>
        <taxon>Clostridia</taxon>
        <taxon>Eubacteriales</taxon>
        <taxon>Clostridiaceae</taxon>
        <taxon>Clostridium</taxon>
    </lineage>
</organism>
<dbReference type="InterPro" id="IPR018337">
    <property type="entry name" value="Cell_wall/Cho-bd_repeat"/>
</dbReference>
<dbReference type="Proteomes" id="UP000824633">
    <property type="component" value="Chromosome"/>
</dbReference>
<feature type="signal peptide" evidence="3">
    <location>
        <begin position="1"/>
        <end position="22"/>
    </location>
</feature>
<protein>
    <submittedName>
        <fullName evidence="4">Uncharacterized protein</fullName>
    </submittedName>
</protein>
<evidence type="ECO:0000256" key="1">
    <source>
        <dbReference type="ARBA" id="ARBA00022737"/>
    </source>
</evidence>
<name>A0ABN6J3Y3_9CLOT</name>
<proteinExistence type="predicted"/>
<feature type="repeat" description="Cell wall-binding" evidence="2">
    <location>
        <begin position="258"/>
        <end position="277"/>
    </location>
</feature>
<feature type="repeat" description="Cell wall-binding" evidence="2">
    <location>
        <begin position="238"/>
        <end position="257"/>
    </location>
</feature>
<dbReference type="SUPFAM" id="SSF69360">
    <property type="entry name" value="Cell wall binding repeat"/>
    <property type="match status" value="1"/>
</dbReference>
<keyword evidence="5" id="KW-1185">Reference proteome</keyword>
<dbReference type="Pfam" id="PF01473">
    <property type="entry name" value="Choline_bind_1"/>
    <property type="match status" value="1"/>
</dbReference>
<evidence type="ECO:0000256" key="2">
    <source>
        <dbReference type="PROSITE-ProRule" id="PRU00591"/>
    </source>
</evidence>
<accession>A0ABN6J3Y3</accession>
<dbReference type="EMBL" id="AP024849">
    <property type="protein sequence ID" value="BCZ49039.1"/>
    <property type="molecule type" value="Genomic_DNA"/>
</dbReference>
<dbReference type="RefSeq" id="WP_224035251.1">
    <property type="nucleotide sequence ID" value="NZ_AP024849.1"/>
</dbReference>
<reference evidence="5" key="1">
    <citation type="submission" date="2021-07" db="EMBL/GenBank/DDBJ databases">
        <title>Complete genome sequencing of a Clostridium isolate.</title>
        <authorList>
            <person name="Ueki A."/>
            <person name="Tonouchi A."/>
        </authorList>
    </citation>
    <scope>NUCLEOTIDE SEQUENCE [LARGE SCALE GENOMIC DNA]</scope>
    <source>
        <strain evidence="5">C5S11</strain>
    </source>
</reference>
<evidence type="ECO:0000256" key="3">
    <source>
        <dbReference type="SAM" id="SignalP"/>
    </source>
</evidence>
<dbReference type="PROSITE" id="PS51170">
    <property type="entry name" value="CW"/>
    <property type="match status" value="2"/>
</dbReference>
<evidence type="ECO:0000313" key="5">
    <source>
        <dbReference type="Proteomes" id="UP000824633"/>
    </source>
</evidence>
<dbReference type="Pfam" id="PF19127">
    <property type="entry name" value="Choline_bind_3"/>
    <property type="match status" value="1"/>
</dbReference>
<evidence type="ECO:0000313" key="4">
    <source>
        <dbReference type="EMBL" id="BCZ49039.1"/>
    </source>
</evidence>
<dbReference type="Gene3D" id="2.10.270.10">
    <property type="entry name" value="Cholin Binding"/>
    <property type="match status" value="1"/>
</dbReference>